<evidence type="ECO:0000256" key="4">
    <source>
        <dbReference type="ARBA" id="ARBA00022917"/>
    </source>
</evidence>
<dbReference type="KEGG" id="aoc:Aocu_03370"/>
<comment type="similarity">
    <text evidence="2 5">Belongs to the RRF family.</text>
</comment>
<dbReference type="NCBIfam" id="TIGR00496">
    <property type="entry name" value="frr"/>
    <property type="match status" value="1"/>
</dbReference>
<protein>
    <recommendedName>
        <fullName evidence="5">Ribosome-recycling factor</fullName>
        <shortName evidence="5">RRF</shortName>
    </recommendedName>
    <alternativeName>
        <fullName evidence="5">Ribosome-releasing factor</fullName>
    </alternativeName>
</protein>
<dbReference type="InterPro" id="IPR036191">
    <property type="entry name" value="RRF_sf"/>
</dbReference>
<evidence type="ECO:0000256" key="3">
    <source>
        <dbReference type="ARBA" id="ARBA00022490"/>
    </source>
</evidence>
<gene>
    <name evidence="5 7" type="primary">frr</name>
    <name evidence="7" type="ORF">Aocu_03370</name>
</gene>
<dbReference type="HAMAP" id="MF_00040">
    <property type="entry name" value="RRF"/>
    <property type="match status" value="1"/>
</dbReference>
<evidence type="ECO:0000256" key="5">
    <source>
        <dbReference type="HAMAP-Rule" id="MF_00040"/>
    </source>
</evidence>
<comment type="subcellular location">
    <subcellularLocation>
        <location evidence="1 5">Cytoplasm</location>
    </subcellularLocation>
</comment>
<organism evidence="7 8">
    <name type="scientific">Acholeplasma oculi</name>
    <dbReference type="NCBI Taxonomy" id="35623"/>
    <lineage>
        <taxon>Bacteria</taxon>
        <taxon>Bacillati</taxon>
        <taxon>Mycoplasmatota</taxon>
        <taxon>Mollicutes</taxon>
        <taxon>Acholeplasmatales</taxon>
        <taxon>Acholeplasmataceae</taxon>
        <taxon>Acholeplasma</taxon>
    </lineage>
</organism>
<evidence type="ECO:0000256" key="1">
    <source>
        <dbReference type="ARBA" id="ARBA00004496"/>
    </source>
</evidence>
<evidence type="ECO:0000259" key="6">
    <source>
        <dbReference type="Pfam" id="PF01765"/>
    </source>
</evidence>
<dbReference type="PANTHER" id="PTHR20982:SF3">
    <property type="entry name" value="MITOCHONDRIAL RIBOSOME RECYCLING FACTOR PSEUDO 1"/>
    <property type="match status" value="1"/>
</dbReference>
<dbReference type="InterPro" id="IPR002661">
    <property type="entry name" value="Ribosome_recyc_fac"/>
</dbReference>
<dbReference type="GO" id="GO:0043023">
    <property type="term" value="F:ribosomal large subunit binding"/>
    <property type="evidence" value="ECO:0007669"/>
    <property type="project" value="TreeGrafter"/>
</dbReference>
<name>A0A061A945_9MOLU</name>
<dbReference type="Gene3D" id="3.30.1360.40">
    <property type="match status" value="1"/>
</dbReference>
<dbReference type="Pfam" id="PF01765">
    <property type="entry name" value="RRF"/>
    <property type="match status" value="1"/>
</dbReference>
<proteinExistence type="inferred from homology"/>
<dbReference type="GO" id="GO:0006415">
    <property type="term" value="P:translational termination"/>
    <property type="evidence" value="ECO:0007669"/>
    <property type="project" value="UniProtKB-UniRule"/>
</dbReference>
<keyword evidence="8" id="KW-1185">Reference proteome</keyword>
<dbReference type="AlphaFoldDB" id="A0A061A945"/>
<feature type="domain" description="Ribosome recycling factor" evidence="6">
    <location>
        <begin position="25"/>
        <end position="183"/>
    </location>
</feature>
<dbReference type="FunCoup" id="A0A061A945">
    <property type="interactions" value="344"/>
</dbReference>
<evidence type="ECO:0000313" key="8">
    <source>
        <dbReference type="Proteomes" id="UP000032434"/>
    </source>
</evidence>
<dbReference type="FunFam" id="3.30.1360.40:FF:000001">
    <property type="entry name" value="Ribosome-recycling factor"/>
    <property type="match status" value="1"/>
</dbReference>
<dbReference type="EMBL" id="LK028559">
    <property type="protein sequence ID" value="CDR30410.1"/>
    <property type="molecule type" value="Genomic_DNA"/>
</dbReference>
<reference evidence="8" key="1">
    <citation type="submission" date="2014-05" db="EMBL/GenBank/DDBJ databases">
        <authorList>
            <person name="Kube M."/>
        </authorList>
    </citation>
    <scope>NUCLEOTIDE SEQUENCE [LARGE SCALE GENOMIC DNA]</scope>
</reference>
<evidence type="ECO:0000313" key="7">
    <source>
        <dbReference type="EMBL" id="CDR30410.1"/>
    </source>
</evidence>
<dbReference type="Gene3D" id="1.10.132.20">
    <property type="entry name" value="Ribosome-recycling factor"/>
    <property type="match status" value="1"/>
</dbReference>
<dbReference type="PATRIC" id="fig|35623.3.peg.337"/>
<dbReference type="SUPFAM" id="SSF55194">
    <property type="entry name" value="Ribosome recycling factor, RRF"/>
    <property type="match status" value="1"/>
</dbReference>
<dbReference type="InterPro" id="IPR023584">
    <property type="entry name" value="Ribosome_recyc_fac_dom"/>
</dbReference>
<dbReference type="STRING" id="35623.Aocu_03370"/>
<comment type="function">
    <text evidence="5">Responsible for the release of ribosomes from messenger RNA at the termination of protein biosynthesis. May increase the efficiency of translation by recycling ribosomes from one round of translation to another.</text>
</comment>
<dbReference type="InParanoid" id="A0A061A945"/>
<dbReference type="HOGENOM" id="CLU_073981_2_0_14"/>
<evidence type="ECO:0000256" key="2">
    <source>
        <dbReference type="ARBA" id="ARBA00005912"/>
    </source>
</evidence>
<dbReference type="CDD" id="cd00520">
    <property type="entry name" value="RRF"/>
    <property type="match status" value="1"/>
</dbReference>
<accession>A0A061A945</accession>
<dbReference type="GO" id="GO:0005737">
    <property type="term" value="C:cytoplasm"/>
    <property type="evidence" value="ECO:0007669"/>
    <property type="project" value="UniProtKB-SubCell"/>
</dbReference>
<keyword evidence="3 5" id="KW-0963">Cytoplasm</keyword>
<sequence>MMNEQADMLLLEIEEKMEKSVHALDREYAAVRTGRANPNLLDRIFVSYYGVETPLKQVASVSVPEAQQLYIKPFDKSVLKDIEHAINQSNLGLPPRNDGTGIRLMLPALTEDRRRQLVKDVEKMSESGKVAVRNVRREGNEHLKKLGLTEDDEKGYLEDIQTLTDKYVKIIDDKTKVKSEELLVI</sequence>
<keyword evidence="4 5" id="KW-0648">Protein biosynthesis</keyword>
<dbReference type="FunFam" id="1.10.132.20:FF:000001">
    <property type="entry name" value="Ribosome-recycling factor"/>
    <property type="match status" value="1"/>
</dbReference>
<dbReference type="Proteomes" id="UP000032434">
    <property type="component" value="Chromosome 1"/>
</dbReference>
<dbReference type="PANTHER" id="PTHR20982">
    <property type="entry name" value="RIBOSOME RECYCLING FACTOR"/>
    <property type="match status" value="1"/>
</dbReference>